<dbReference type="PANTHER" id="PTHR34800">
    <property type="entry name" value="TETRAPYRROLE-BINDING PROTEIN, CHLOROPLASTIC"/>
    <property type="match status" value="1"/>
</dbReference>
<dbReference type="InterPro" id="IPR037215">
    <property type="entry name" value="GUN4-like_sf"/>
</dbReference>
<feature type="domain" description="GUN4-like" evidence="1">
    <location>
        <begin position="1"/>
        <end position="116"/>
    </location>
</feature>
<dbReference type="EMBL" id="JBAFSM010000024">
    <property type="protein sequence ID" value="MEG3438140.1"/>
    <property type="molecule type" value="Genomic_DNA"/>
</dbReference>
<evidence type="ECO:0000259" key="1">
    <source>
        <dbReference type="Pfam" id="PF05419"/>
    </source>
</evidence>
<dbReference type="Gene3D" id="1.25.40.620">
    <property type="match status" value="1"/>
</dbReference>
<evidence type="ECO:0000313" key="2">
    <source>
        <dbReference type="EMBL" id="MEG3438140.1"/>
    </source>
</evidence>
<dbReference type="PANTHER" id="PTHR34800:SF1">
    <property type="entry name" value="TETRAPYRROLE-BINDING PROTEIN, CHLOROPLASTIC"/>
    <property type="match status" value="1"/>
</dbReference>
<comment type="caution">
    <text evidence="2">The sequence shown here is derived from an EMBL/GenBank/DDBJ whole genome shotgun (WGS) entry which is preliminary data.</text>
</comment>
<sequence>MEDLLNRQKWKDADIKTFETMLKIAKRHGCLRREDMDIFPCEDLRIIDQLWLNYSQDRFGFSTQKQIFDRFDNGEYYNDKVWNDFGLMIGWRKHNKNILYNSAIFDIKAPKGHLPCRIFDLWNWGGVGGGTGLLFYSLASRLVKCNL</sequence>
<dbReference type="GO" id="GO:0046906">
    <property type="term" value="F:tetrapyrrole binding"/>
    <property type="evidence" value="ECO:0007669"/>
    <property type="project" value="TreeGrafter"/>
</dbReference>
<reference evidence="2 3" key="1">
    <citation type="submission" date="2024-01" db="EMBL/GenBank/DDBJ databases">
        <title>Genomic insights into the taxonomy and metabolism of the cyanobacterium Pannus brasiliensis CCIBt3594.</title>
        <authorList>
            <person name="Machado M."/>
            <person name="Botero N.B."/>
            <person name="Andreote A.P.D."/>
            <person name="Feitosa A.M.T."/>
            <person name="Popin R."/>
            <person name="Sivonen K."/>
            <person name="Fiore M.F."/>
        </authorList>
    </citation>
    <scope>NUCLEOTIDE SEQUENCE [LARGE SCALE GENOMIC DNA]</scope>
    <source>
        <strain evidence="2 3">CCIBt3594</strain>
    </source>
</reference>
<organism evidence="2 3">
    <name type="scientific">Pannus brasiliensis CCIBt3594</name>
    <dbReference type="NCBI Taxonomy" id="1427578"/>
    <lineage>
        <taxon>Bacteria</taxon>
        <taxon>Bacillati</taxon>
        <taxon>Cyanobacteriota</taxon>
        <taxon>Cyanophyceae</taxon>
        <taxon>Oscillatoriophycideae</taxon>
        <taxon>Chroococcales</taxon>
        <taxon>Microcystaceae</taxon>
        <taxon>Pannus</taxon>
    </lineage>
</organism>
<gene>
    <name evidence="2" type="ORF">V0288_13510</name>
</gene>
<dbReference type="Gene3D" id="1.10.10.1770">
    <property type="entry name" value="Gun4-like"/>
    <property type="match status" value="1"/>
</dbReference>
<name>A0AAW9QMN2_9CHRO</name>
<dbReference type="AlphaFoldDB" id="A0AAW9QMN2"/>
<dbReference type="Pfam" id="PF05419">
    <property type="entry name" value="GUN4"/>
    <property type="match status" value="1"/>
</dbReference>
<dbReference type="SUPFAM" id="SSF140869">
    <property type="entry name" value="GUN4-like"/>
    <property type="match status" value="1"/>
</dbReference>
<evidence type="ECO:0000313" key="3">
    <source>
        <dbReference type="Proteomes" id="UP001328733"/>
    </source>
</evidence>
<proteinExistence type="predicted"/>
<dbReference type="CDD" id="cd16383">
    <property type="entry name" value="GUN4"/>
    <property type="match status" value="1"/>
</dbReference>
<accession>A0AAW9QMN2</accession>
<dbReference type="InterPro" id="IPR008629">
    <property type="entry name" value="GUN4-like"/>
</dbReference>
<dbReference type="GO" id="GO:0030288">
    <property type="term" value="C:outer membrane-bounded periplasmic space"/>
    <property type="evidence" value="ECO:0007669"/>
    <property type="project" value="TreeGrafter"/>
</dbReference>
<dbReference type="Proteomes" id="UP001328733">
    <property type="component" value="Unassembled WGS sequence"/>
</dbReference>
<keyword evidence="3" id="KW-1185">Reference proteome</keyword>
<protein>
    <submittedName>
        <fullName evidence="2">GUN4 domain-containing protein</fullName>
    </submittedName>
</protein>